<keyword evidence="7" id="KW-0902">Two-component regulatory system</keyword>
<dbReference type="Pfam" id="PF06580">
    <property type="entry name" value="His_kinase"/>
    <property type="match status" value="1"/>
</dbReference>
<evidence type="ECO:0000313" key="11">
    <source>
        <dbReference type="EMBL" id="MEQ2423517.1"/>
    </source>
</evidence>
<comment type="caution">
    <text evidence="11">The sequence shown here is derived from an EMBL/GenBank/DDBJ whole genome shotgun (WGS) entry which is preliminary data.</text>
</comment>
<dbReference type="InterPro" id="IPR005467">
    <property type="entry name" value="His_kinase_dom"/>
</dbReference>
<name>A0ABV1CZF7_9FIRM</name>
<dbReference type="RefSeq" id="WP_349117610.1">
    <property type="nucleotide sequence ID" value="NZ_JBBMFM010000002.1"/>
</dbReference>
<dbReference type="PANTHER" id="PTHR34220:SF7">
    <property type="entry name" value="SENSOR HISTIDINE KINASE YPDA"/>
    <property type="match status" value="1"/>
</dbReference>
<dbReference type="CDD" id="cd06225">
    <property type="entry name" value="HAMP"/>
    <property type="match status" value="1"/>
</dbReference>
<gene>
    <name evidence="11" type="ORF">WMQ36_00895</name>
</gene>
<feature type="transmembrane region" description="Helical" evidence="8">
    <location>
        <begin position="300"/>
        <end position="320"/>
    </location>
</feature>
<dbReference type="Gene3D" id="3.30.565.10">
    <property type="entry name" value="Histidine kinase-like ATPase, C-terminal domain"/>
    <property type="match status" value="1"/>
</dbReference>
<reference evidence="11 12" key="1">
    <citation type="submission" date="2024-03" db="EMBL/GenBank/DDBJ databases">
        <title>Human intestinal bacterial collection.</title>
        <authorList>
            <person name="Pauvert C."/>
            <person name="Hitch T.C.A."/>
            <person name="Clavel T."/>
        </authorList>
    </citation>
    <scope>NUCLEOTIDE SEQUENCE [LARGE SCALE GENOMIC DNA]</scope>
    <source>
        <strain evidence="11 12">CLA-SR-H021</strain>
    </source>
</reference>
<evidence type="ECO:0000259" key="10">
    <source>
        <dbReference type="PROSITE" id="PS50885"/>
    </source>
</evidence>
<protein>
    <recommendedName>
        <fullName evidence="3">histidine kinase</fullName>
        <ecNumber evidence="3">2.7.13.3</ecNumber>
    </recommendedName>
</protein>
<dbReference type="EC" id="2.7.13.3" evidence="3"/>
<dbReference type="InterPro" id="IPR003594">
    <property type="entry name" value="HATPase_dom"/>
</dbReference>
<feature type="domain" description="HAMP" evidence="10">
    <location>
        <begin position="321"/>
        <end position="373"/>
    </location>
</feature>
<comment type="subcellular location">
    <subcellularLocation>
        <location evidence="2">Membrane</location>
    </subcellularLocation>
</comment>
<evidence type="ECO:0000256" key="6">
    <source>
        <dbReference type="ARBA" id="ARBA00022777"/>
    </source>
</evidence>
<dbReference type="Pfam" id="PF00672">
    <property type="entry name" value="HAMP"/>
    <property type="match status" value="1"/>
</dbReference>
<proteinExistence type="predicted"/>
<dbReference type="PROSITE" id="PS50885">
    <property type="entry name" value="HAMP"/>
    <property type="match status" value="1"/>
</dbReference>
<keyword evidence="6 11" id="KW-0418">Kinase</keyword>
<dbReference type="Proteomes" id="UP001454086">
    <property type="component" value="Unassembled WGS sequence"/>
</dbReference>
<dbReference type="SUPFAM" id="SSF55874">
    <property type="entry name" value="ATPase domain of HSP90 chaperone/DNA topoisomerase II/histidine kinase"/>
    <property type="match status" value="1"/>
</dbReference>
<evidence type="ECO:0000256" key="2">
    <source>
        <dbReference type="ARBA" id="ARBA00004370"/>
    </source>
</evidence>
<dbReference type="InterPro" id="IPR036890">
    <property type="entry name" value="HATPase_C_sf"/>
</dbReference>
<dbReference type="Pfam" id="PF02518">
    <property type="entry name" value="HATPase_c"/>
    <property type="match status" value="1"/>
</dbReference>
<evidence type="ECO:0000313" key="12">
    <source>
        <dbReference type="Proteomes" id="UP001454086"/>
    </source>
</evidence>
<evidence type="ECO:0000256" key="5">
    <source>
        <dbReference type="ARBA" id="ARBA00022679"/>
    </source>
</evidence>
<evidence type="ECO:0000259" key="9">
    <source>
        <dbReference type="PROSITE" id="PS50109"/>
    </source>
</evidence>
<keyword evidence="4" id="KW-0597">Phosphoprotein</keyword>
<dbReference type="Gene3D" id="3.30.450.20">
    <property type="entry name" value="PAS domain"/>
    <property type="match status" value="1"/>
</dbReference>
<keyword evidence="12" id="KW-1185">Reference proteome</keyword>
<keyword evidence="8" id="KW-1133">Transmembrane helix</keyword>
<keyword evidence="5 11" id="KW-0808">Transferase</keyword>
<evidence type="ECO:0000256" key="7">
    <source>
        <dbReference type="ARBA" id="ARBA00023012"/>
    </source>
</evidence>
<sequence length="595" mass="68011">MRRNFKKWKYSIQARLLIYFAILAALFLVSMAVCYFISMNSVYRLTADSVGNSLRQINIDTDRVLSDAQHMAEVTSEDSDIQKALRRPLPDTDKEIYKERINFNNSLYYTWRSSENINGIYVLGANGAIFRSYYSLHKEEYRDEPWFRTVMETGKPLWMEPHEGSSVANNLNLLTISIIVPIHDKASTDILGVTVVDVLVEDLKSIQDGEMVFGGNTFILNEDDRIIYANNDELSEEDIGTINASIAGQDSLHEGDALELNIGGRKYLGELIPLSDSNWKILGLISYKDMYAEAQVMRNIILVFIVFFGGASLFMAWFGAKNIAGPLGRVLDGMRKVEDGDFSVRIEEDRKDEIGDLIHGFNHMVYKVDDLMARERDTRQKLVQAEFNALQDQIKPHFLYNTLDSINWMARMNRTDKVSEMIDSLTGFLRIGLSRGKDFISLAEEIRHVESYISIQKIRYDRILDYKIDVSEDLMGYRVIKMILQPLVENAIYHGIKEKDEHGTITITGEETEDRLVLCVSDDGLGMKPERLAQIRAMMASGARYNDNAYGVINVQRRIQAYFGEEYGLDFRSEYTKGTQVYITLPKKEEAAQNA</sequence>
<dbReference type="InterPro" id="IPR010559">
    <property type="entry name" value="Sig_transdc_His_kin_internal"/>
</dbReference>
<dbReference type="PANTHER" id="PTHR34220">
    <property type="entry name" value="SENSOR HISTIDINE KINASE YPDA"/>
    <property type="match status" value="1"/>
</dbReference>
<dbReference type="SUPFAM" id="SSF158472">
    <property type="entry name" value="HAMP domain-like"/>
    <property type="match status" value="1"/>
</dbReference>
<keyword evidence="8" id="KW-0472">Membrane</keyword>
<dbReference type="SMART" id="SM00304">
    <property type="entry name" value="HAMP"/>
    <property type="match status" value="1"/>
</dbReference>
<evidence type="ECO:0000256" key="8">
    <source>
        <dbReference type="SAM" id="Phobius"/>
    </source>
</evidence>
<evidence type="ECO:0000256" key="4">
    <source>
        <dbReference type="ARBA" id="ARBA00022553"/>
    </source>
</evidence>
<dbReference type="EMBL" id="JBBMFM010000002">
    <property type="protein sequence ID" value="MEQ2423517.1"/>
    <property type="molecule type" value="Genomic_DNA"/>
</dbReference>
<evidence type="ECO:0000256" key="3">
    <source>
        <dbReference type="ARBA" id="ARBA00012438"/>
    </source>
</evidence>
<evidence type="ECO:0000256" key="1">
    <source>
        <dbReference type="ARBA" id="ARBA00000085"/>
    </source>
</evidence>
<feature type="domain" description="Histidine kinase" evidence="9">
    <location>
        <begin position="480"/>
        <end position="589"/>
    </location>
</feature>
<dbReference type="SMART" id="SM00387">
    <property type="entry name" value="HATPase_c"/>
    <property type="match status" value="1"/>
</dbReference>
<keyword evidence="8" id="KW-0812">Transmembrane</keyword>
<accession>A0ABV1CZF7</accession>
<dbReference type="InterPro" id="IPR003660">
    <property type="entry name" value="HAMP_dom"/>
</dbReference>
<dbReference type="PROSITE" id="PS50109">
    <property type="entry name" value="HIS_KIN"/>
    <property type="match status" value="1"/>
</dbReference>
<organism evidence="11 12">
    <name type="scientific">Enterocloster hominis</name>
    <name type="common">ex Hitch et al. 2024</name>
    <dbReference type="NCBI Taxonomy" id="1917870"/>
    <lineage>
        <taxon>Bacteria</taxon>
        <taxon>Bacillati</taxon>
        <taxon>Bacillota</taxon>
        <taxon>Clostridia</taxon>
        <taxon>Lachnospirales</taxon>
        <taxon>Lachnospiraceae</taxon>
        <taxon>Enterocloster</taxon>
    </lineage>
</organism>
<dbReference type="GO" id="GO:0004673">
    <property type="term" value="F:protein histidine kinase activity"/>
    <property type="evidence" value="ECO:0007669"/>
    <property type="project" value="UniProtKB-EC"/>
</dbReference>
<dbReference type="InterPro" id="IPR050640">
    <property type="entry name" value="Bact_2-comp_sensor_kinase"/>
</dbReference>
<dbReference type="Gene3D" id="6.10.340.10">
    <property type="match status" value="1"/>
</dbReference>
<comment type="catalytic activity">
    <reaction evidence="1">
        <text>ATP + protein L-histidine = ADP + protein N-phospho-L-histidine.</text>
        <dbReference type="EC" id="2.7.13.3"/>
    </reaction>
</comment>